<proteinExistence type="predicted"/>
<dbReference type="AlphaFoldDB" id="A0A645G6C8"/>
<name>A0A645G6C8_9ZZZZ</name>
<feature type="region of interest" description="Disordered" evidence="1">
    <location>
        <begin position="1"/>
        <end position="41"/>
    </location>
</feature>
<reference evidence="2" key="1">
    <citation type="submission" date="2019-08" db="EMBL/GenBank/DDBJ databases">
        <authorList>
            <person name="Kucharzyk K."/>
            <person name="Murdoch R.W."/>
            <person name="Higgins S."/>
            <person name="Loffler F."/>
        </authorList>
    </citation>
    <scope>NUCLEOTIDE SEQUENCE</scope>
</reference>
<sequence>MSGCIELSAPAQTDREREHEAGEVQAPPRLQPGQRQDAGIEQGVVGEQLDVTACSGRGQYGRGKPAGGRDHRQRRSVLAHGEYCSHHHHGEHQCEYGAGGQQCVQPQCREGAQVEEGNRAALQAQRIAARTLAQVPADGAQCQAEHGDAAQTQGRRQGRVLDRVACQKGEAEEQHQQADPHQCVATKQPVAAAAVDRVEVERALLLARHRVIAGGLRRGG</sequence>
<dbReference type="EMBL" id="VSSQ01069714">
    <property type="protein sequence ID" value="MPN21686.1"/>
    <property type="molecule type" value="Genomic_DNA"/>
</dbReference>
<evidence type="ECO:0000256" key="1">
    <source>
        <dbReference type="SAM" id="MobiDB-lite"/>
    </source>
</evidence>
<evidence type="ECO:0000313" key="2">
    <source>
        <dbReference type="EMBL" id="MPN21686.1"/>
    </source>
</evidence>
<feature type="region of interest" description="Disordered" evidence="1">
    <location>
        <begin position="55"/>
        <end position="74"/>
    </location>
</feature>
<gene>
    <name evidence="2" type="ORF">SDC9_169066</name>
</gene>
<protein>
    <submittedName>
        <fullName evidence="2">Uncharacterized protein</fullName>
    </submittedName>
</protein>
<comment type="caution">
    <text evidence="2">The sequence shown here is derived from an EMBL/GenBank/DDBJ whole genome shotgun (WGS) entry which is preliminary data.</text>
</comment>
<feature type="compositionally biased region" description="Basic and acidic residues" evidence="1">
    <location>
        <begin position="13"/>
        <end position="22"/>
    </location>
</feature>
<accession>A0A645G6C8</accession>
<organism evidence="2">
    <name type="scientific">bioreactor metagenome</name>
    <dbReference type="NCBI Taxonomy" id="1076179"/>
    <lineage>
        <taxon>unclassified sequences</taxon>
        <taxon>metagenomes</taxon>
        <taxon>ecological metagenomes</taxon>
    </lineage>
</organism>